<organism evidence="3 4">
    <name type="scientific">Winogradskyella poriferorum</name>
    <dbReference type="NCBI Taxonomy" id="307627"/>
    <lineage>
        <taxon>Bacteria</taxon>
        <taxon>Pseudomonadati</taxon>
        <taxon>Bacteroidota</taxon>
        <taxon>Flavobacteriia</taxon>
        <taxon>Flavobacteriales</taxon>
        <taxon>Flavobacteriaceae</taxon>
        <taxon>Winogradskyella</taxon>
    </lineage>
</organism>
<keyword evidence="1" id="KW-1133">Transmembrane helix</keyword>
<keyword evidence="1" id="KW-0812">Transmembrane</keyword>
<keyword evidence="3" id="KW-0418">Kinase</keyword>
<dbReference type="InterPro" id="IPR050640">
    <property type="entry name" value="Bact_2-comp_sensor_kinase"/>
</dbReference>
<comment type="caution">
    <text evidence="3">The sequence shown here is derived from an EMBL/GenBank/DDBJ whole genome shotgun (WGS) entry which is preliminary data.</text>
</comment>
<dbReference type="EMBL" id="JAZHOU010000002">
    <property type="protein sequence ID" value="MEF3078917.1"/>
    <property type="molecule type" value="Genomic_DNA"/>
</dbReference>
<evidence type="ECO:0000256" key="1">
    <source>
        <dbReference type="SAM" id="Phobius"/>
    </source>
</evidence>
<feature type="transmembrane region" description="Helical" evidence="1">
    <location>
        <begin position="49"/>
        <end position="74"/>
    </location>
</feature>
<dbReference type="Pfam" id="PF06580">
    <property type="entry name" value="His_kinase"/>
    <property type="match status" value="1"/>
</dbReference>
<dbReference type="PANTHER" id="PTHR34220:SF7">
    <property type="entry name" value="SENSOR HISTIDINE KINASE YPDA"/>
    <property type="match status" value="1"/>
</dbReference>
<feature type="transmembrane region" description="Helical" evidence="1">
    <location>
        <begin position="20"/>
        <end position="37"/>
    </location>
</feature>
<keyword evidence="1" id="KW-0472">Membrane</keyword>
<accession>A0ABU7W4N0</accession>
<reference evidence="3 4" key="1">
    <citation type="submission" date="2024-02" db="EMBL/GenBank/DDBJ databases">
        <title>Winogradskyella poriferorum JCM 12885.</title>
        <authorList>
            <person name="Zhang D.-F."/>
            <person name="Fu Z.-Y."/>
        </authorList>
    </citation>
    <scope>NUCLEOTIDE SEQUENCE [LARGE SCALE GENOMIC DNA]</scope>
    <source>
        <strain evidence="3 4">JCM 12885</strain>
    </source>
</reference>
<evidence type="ECO:0000259" key="2">
    <source>
        <dbReference type="Pfam" id="PF06580"/>
    </source>
</evidence>
<dbReference type="Proteomes" id="UP001356704">
    <property type="component" value="Unassembled WGS sequence"/>
</dbReference>
<keyword evidence="4" id="KW-1185">Reference proteome</keyword>
<evidence type="ECO:0000313" key="4">
    <source>
        <dbReference type="Proteomes" id="UP001356704"/>
    </source>
</evidence>
<dbReference type="RefSeq" id="WP_331809692.1">
    <property type="nucleotide sequence ID" value="NZ_JAZHOU010000002.1"/>
</dbReference>
<dbReference type="SUPFAM" id="SSF55874">
    <property type="entry name" value="ATPase domain of HSP90 chaperone/DNA topoisomerase II/histidine kinase"/>
    <property type="match status" value="1"/>
</dbReference>
<name>A0ABU7W4N0_9FLAO</name>
<protein>
    <submittedName>
        <fullName evidence="3">Histidine kinase</fullName>
    </submittedName>
</protein>
<keyword evidence="3" id="KW-0808">Transferase</keyword>
<feature type="transmembrane region" description="Helical" evidence="1">
    <location>
        <begin position="120"/>
        <end position="143"/>
    </location>
</feature>
<proteinExistence type="predicted"/>
<dbReference type="InterPro" id="IPR036890">
    <property type="entry name" value="HATPase_C_sf"/>
</dbReference>
<dbReference type="GO" id="GO:0016301">
    <property type="term" value="F:kinase activity"/>
    <property type="evidence" value="ECO:0007669"/>
    <property type="project" value="UniProtKB-KW"/>
</dbReference>
<evidence type="ECO:0000313" key="3">
    <source>
        <dbReference type="EMBL" id="MEF3078917.1"/>
    </source>
</evidence>
<dbReference type="Gene3D" id="3.30.565.10">
    <property type="entry name" value="Histidine kinase-like ATPase, C-terminal domain"/>
    <property type="match status" value="1"/>
</dbReference>
<gene>
    <name evidence="3" type="ORF">V1468_07875</name>
</gene>
<sequence length="350" mass="40867">MNDLNSNIFLDFLLSKKYKFLRHSSVLLFLLVFIFSRHDPEKNTLVNSYVSYFVLLFAYLCIVVMLYVNMYILVPKFLYNKRYVTYSLIVILLVFTGLIFILVFGEFFEKKTPTKQNIQLSGAIEIGISLIPFILSSTTIKLFQRWVKDSSRISELENQALNSELKALKNQINPHFLFNMLNNLNVLIKKDQEKASYITLKLSDFLRHHLYENSDTYVSLSSEIQFLEDFLNLEKIRRDDFTFNISCCNRLDTELKIPTNVFSVFVENAVKHSLDSDKPSKIDISFKAEESTLIFECINTKPEFPYKESDSSGIGLKNVKQRLELLYDDKFSLSIIDEDKTYKLNLKLPL</sequence>
<feature type="transmembrane region" description="Helical" evidence="1">
    <location>
        <begin position="86"/>
        <end position="108"/>
    </location>
</feature>
<dbReference type="InterPro" id="IPR010559">
    <property type="entry name" value="Sig_transdc_His_kin_internal"/>
</dbReference>
<feature type="domain" description="Signal transduction histidine kinase internal region" evidence="2">
    <location>
        <begin position="163"/>
        <end position="240"/>
    </location>
</feature>
<dbReference type="PANTHER" id="PTHR34220">
    <property type="entry name" value="SENSOR HISTIDINE KINASE YPDA"/>
    <property type="match status" value="1"/>
</dbReference>